<feature type="domain" description="TIR" evidence="1">
    <location>
        <begin position="82"/>
        <end position="170"/>
    </location>
</feature>
<protein>
    <submittedName>
        <fullName evidence="2">tRNA N6-adenosine threonylcarbamoyltransferase</fullName>
    </submittedName>
</protein>
<dbReference type="Pfam" id="PF13676">
    <property type="entry name" value="TIR_2"/>
    <property type="match status" value="1"/>
</dbReference>
<reference evidence="2 3" key="1">
    <citation type="submission" date="2024-03" db="EMBL/GenBank/DDBJ databases">
        <title>The Acrasis kona genome and developmental transcriptomes reveal deep origins of eukaryotic multicellular pathways.</title>
        <authorList>
            <person name="Sheikh S."/>
            <person name="Fu C.-J."/>
            <person name="Brown M.W."/>
            <person name="Baldauf S.L."/>
        </authorList>
    </citation>
    <scope>NUCLEOTIDE SEQUENCE [LARGE SCALE GENOMIC DNA]</scope>
    <source>
        <strain evidence="2 3">ATCC MYA-3509</strain>
    </source>
</reference>
<keyword evidence="3" id="KW-1185">Reference proteome</keyword>
<organism evidence="2 3">
    <name type="scientific">Acrasis kona</name>
    <dbReference type="NCBI Taxonomy" id="1008807"/>
    <lineage>
        <taxon>Eukaryota</taxon>
        <taxon>Discoba</taxon>
        <taxon>Heterolobosea</taxon>
        <taxon>Tetramitia</taxon>
        <taxon>Eutetramitia</taxon>
        <taxon>Acrasidae</taxon>
        <taxon>Acrasis</taxon>
    </lineage>
</organism>
<dbReference type="EMBL" id="JAOPGA020001501">
    <property type="protein sequence ID" value="KAL0488949.1"/>
    <property type="molecule type" value="Genomic_DNA"/>
</dbReference>
<name>A0AAW2ZHW9_9EUKA</name>
<dbReference type="SUPFAM" id="SSF52200">
    <property type="entry name" value="Toll/Interleukin receptor TIR domain"/>
    <property type="match status" value="1"/>
</dbReference>
<proteinExistence type="predicted"/>
<gene>
    <name evidence="2" type="ORF">AKO1_013442</name>
</gene>
<dbReference type="Gene3D" id="3.40.50.10140">
    <property type="entry name" value="Toll/interleukin-1 receptor homology (TIR) domain"/>
    <property type="match status" value="1"/>
</dbReference>
<accession>A0AAW2ZHW9</accession>
<dbReference type="AlphaFoldDB" id="A0AAW2ZHW9"/>
<evidence type="ECO:0000313" key="3">
    <source>
        <dbReference type="Proteomes" id="UP001431209"/>
    </source>
</evidence>
<dbReference type="InterPro" id="IPR035897">
    <property type="entry name" value="Toll_tir_struct_dom_sf"/>
</dbReference>
<dbReference type="InterPro" id="IPR000157">
    <property type="entry name" value="TIR_dom"/>
</dbReference>
<dbReference type="GO" id="GO:0007165">
    <property type="term" value="P:signal transduction"/>
    <property type="evidence" value="ECO:0007669"/>
    <property type="project" value="InterPro"/>
</dbReference>
<sequence length="214" mass="24842">MPATRRTRSNNIQRHETVTNGLTMIHCRHYPRCDYYQHSSAQARNTLFKHEGKCVKQNDSKSFKHVILYRWRTEENIPAGLAFAQLIYIQLENVEKGSTWRDVEHLKPGDDLKQVVEHVIDNAQKIIFVLFHGCLSRCADDGDFFRFEISNALKHKGRKRFIFLLFDTTTEELFDGLPNDDPVLIELKKNMESVLIVHASLEKGISNCIESILQ</sequence>
<comment type="caution">
    <text evidence="2">The sequence shown here is derived from an EMBL/GenBank/DDBJ whole genome shotgun (WGS) entry which is preliminary data.</text>
</comment>
<dbReference type="Proteomes" id="UP001431209">
    <property type="component" value="Unassembled WGS sequence"/>
</dbReference>
<evidence type="ECO:0000259" key="1">
    <source>
        <dbReference type="Pfam" id="PF13676"/>
    </source>
</evidence>
<evidence type="ECO:0000313" key="2">
    <source>
        <dbReference type="EMBL" id="KAL0488949.1"/>
    </source>
</evidence>